<dbReference type="SUPFAM" id="SSF54637">
    <property type="entry name" value="Thioesterase/thiol ester dehydrase-isomerase"/>
    <property type="match status" value="2"/>
</dbReference>
<name>A0A1Y5HTS5_OLEAN</name>
<dbReference type="Proteomes" id="UP000227088">
    <property type="component" value="Unassembled WGS sequence"/>
</dbReference>
<protein>
    <recommendedName>
        <fullName evidence="1">MaoC-like domain-containing protein</fullName>
    </recommendedName>
</protein>
<evidence type="ECO:0000259" key="1">
    <source>
        <dbReference type="Pfam" id="PF01575"/>
    </source>
</evidence>
<dbReference type="EMBL" id="MABE01000334">
    <property type="protein sequence ID" value="OUS40470.1"/>
    <property type="molecule type" value="Genomic_DNA"/>
</dbReference>
<feature type="domain" description="MaoC-like" evidence="1">
    <location>
        <begin position="183"/>
        <end position="281"/>
    </location>
</feature>
<gene>
    <name evidence="2" type="ORF">A9R00_05850</name>
</gene>
<dbReference type="PANTHER" id="PTHR43841:SF1">
    <property type="entry name" value="3-HYDROXYACYL-THIOESTER DEHYDRATASE X"/>
    <property type="match status" value="1"/>
</dbReference>
<dbReference type="GO" id="GO:0004312">
    <property type="term" value="F:fatty acid synthase activity"/>
    <property type="evidence" value="ECO:0007669"/>
    <property type="project" value="InterPro"/>
</dbReference>
<dbReference type="Gene3D" id="3.10.129.10">
    <property type="entry name" value="Hotdog Thioesterase"/>
    <property type="match status" value="1"/>
</dbReference>
<dbReference type="PRINTS" id="PR01483">
    <property type="entry name" value="FASYNTHASE"/>
</dbReference>
<dbReference type="InterPro" id="IPR002539">
    <property type="entry name" value="MaoC-like_dom"/>
</dbReference>
<proteinExistence type="predicted"/>
<dbReference type="InterPro" id="IPR029069">
    <property type="entry name" value="HotDog_dom_sf"/>
</dbReference>
<dbReference type="PANTHER" id="PTHR43841">
    <property type="entry name" value="3-HYDROXYACYL-THIOESTER DEHYDRATASE HTDX-RELATED"/>
    <property type="match status" value="1"/>
</dbReference>
<comment type="caution">
    <text evidence="2">The sequence shown here is derived from an EMBL/GenBank/DDBJ whole genome shotgun (WGS) entry which is preliminary data.</text>
</comment>
<sequence>MSQSTRLLLNRTPSILNLYRRALFAKGLKGSTPKLPTKRITLANAQVDTKKVSQYQNICGFKQNNNKLPMTYPHLLAFPLHLELMLLKDFPFAVMGMVHVRNEITQYRAIKPVEIMDVSCHFSDIRKTDKGYDVDIKTEVHITGELVWESISTNFVRKKTDMTAALKPHKSASKTQYNEKEFLNLSSSLGRRYALISGDSNPIHLFSLSAKLFGFKGHIAHGMWSKARVIASLQDKLNSDACKVIIDFKLPIFLPTTIQLNYHQQDSTIDFDLRDQAGSKPHMTGQISAL</sequence>
<evidence type="ECO:0000313" key="3">
    <source>
        <dbReference type="Proteomes" id="UP000227088"/>
    </source>
</evidence>
<organism evidence="2 3">
    <name type="scientific">Oleispira antarctica</name>
    <dbReference type="NCBI Taxonomy" id="188908"/>
    <lineage>
        <taxon>Bacteria</taxon>
        <taxon>Pseudomonadati</taxon>
        <taxon>Pseudomonadota</taxon>
        <taxon>Gammaproteobacteria</taxon>
        <taxon>Oceanospirillales</taxon>
        <taxon>Oceanospirillaceae</taxon>
        <taxon>Oleispira</taxon>
    </lineage>
</organism>
<dbReference type="GO" id="GO:0005835">
    <property type="term" value="C:fatty acid synthase complex"/>
    <property type="evidence" value="ECO:0007669"/>
    <property type="project" value="InterPro"/>
</dbReference>
<dbReference type="GO" id="GO:0006633">
    <property type="term" value="P:fatty acid biosynthetic process"/>
    <property type="evidence" value="ECO:0007669"/>
    <property type="project" value="InterPro"/>
</dbReference>
<dbReference type="AlphaFoldDB" id="A0A1Y5HTS5"/>
<reference evidence="3" key="1">
    <citation type="journal article" date="2017" name="Proc. Natl. Acad. Sci. U.S.A.">
        <title>Simulation of Deepwater Horizon oil plume reveals substrate specialization within a complex community of hydrocarbon degraders.</title>
        <authorList>
            <person name="Hu P."/>
            <person name="Dubinsky E.A."/>
            <person name="Probst A.J."/>
            <person name="Wang J."/>
            <person name="Sieber C.M.K."/>
            <person name="Tom L.M."/>
            <person name="Gardinali P."/>
            <person name="Banfield J.F."/>
            <person name="Atlas R.M."/>
            <person name="Andersen G.L."/>
        </authorList>
    </citation>
    <scope>NUCLEOTIDE SEQUENCE [LARGE SCALE GENOMIC DNA]</scope>
</reference>
<dbReference type="Pfam" id="PF01575">
    <property type="entry name" value="MaoC_dehydratas"/>
    <property type="match status" value="1"/>
</dbReference>
<dbReference type="InterPro" id="IPR003965">
    <property type="entry name" value="Fatty_acid_synthase"/>
</dbReference>
<evidence type="ECO:0000313" key="2">
    <source>
        <dbReference type="EMBL" id="OUS40470.1"/>
    </source>
</evidence>
<accession>A0A1Y5HTS5</accession>